<reference evidence="3 4" key="1">
    <citation type="submission" date="2020-05" db="EMBL/GenBank/DDBJ databases">
        <title>Complete genome sequence of Gemmatimonas greenlandica TET16.</title>
        <authorList>
            <person name="Zeng Y."/>
        </authorList>
    </citation>
    <scope>NUCLEOTIDE SEQUENCE [LARGE SCALE GENOMIC DNA]</scope>
    <source>
        <strain evidence="3 4">TET16</strain>
    </source>
</reference>
<keyword evidence="1" id="KW-0812">Transmembrane</keyword>
<feature type="chain" id="PRO_5027067183" evidence="2">
    <location>
        <begin position="32"/>
        <end position="405"/>
    </location>
</feature>
<keyword evidence="4" id="KW-1185">Reference proteome</keyword>
<evidence type="ECO:0000256" key="1">
    <source>
        <dbReference type="SAM" id="Phobius"/>
    </source>
</evidence>
<feature type="signal peptide" evidence="2">
    <location>
        <begin position="1"/>
        <end position="31"/>
    </location>
</feature>
<dbReference type="Proteomes" id="UP000500938">
    <property type="component" value="Chromosome"/>
</dbReference>
<keyword evidence="2" id="KW-0732">Signal</keyword>
<dbReference type="KEGG" id="ggr:HKW67_11345"/>
<sequence>MMHSNGRGVSRTLSLSVAFSLLAAAASPAVAQRAADDAGGSPVRRLRYTVVGGLVGVAMAAGYASVVDKAVPPSCDPWGCAMPFLSLSGAITGLFLAREIDAQRRAERPRVGIRDRVGLEFAVLPAMPNGMSLRDSLIAIVSDSGVSLFAAEAKPRALRRRGVGLRGLRDVALLPGNERLLLSSDVALYGTNSRAGTASRLLDGAITAIAVGGDGWLAARGAVITIERPRGDAAVRDSIDVGTPAISAAYDESSASWWVGTDSGLLRLEVNPDAGRGLRIAERINTGGGVRAIATSREWIAVALGEAGVTAWRRVGAGGGIITPVRLQSEPRFAYDLAFFNGTLLVAGGTDGLVRIGLDPTPTVLGVSRDLPFATLVKVDAKNGVWVGDRGRGTLNRVTYPDTPR</sequence>
<evidence type="ECO:0000256" key="2">
    <source>
        <dbReference type="SAM" id="SignalP"/>
    </source>
</evidence>
<name>A0A6M4IV51_9BACT</name>
<accession>A0A6M4IV51</accession>
<feature type="transmembrane region" description="Helical" evidence="1">
    <location>
        <begin position="78"/>
        <end position="97"/>
    </location>
</feature>
<keyword evidence="1" id="KW-0472">Membrane</keyword>
<dbReference type="SUPFAM" id="SSF63829">
    <property type="entry name" value="Calcium-dependent phosphotriesterase"/>
    <property type="match status" value="1"/>
</dbReference>
<dbReference type="EMBL" id="CP053085">
    <property type="protein sequence ID" value="QJR36061.1"/>
    <property type="molecule type" value="Genomic_DNA"/>
</dbReference>
<dbReference type="AlphaFoldDB" id="A0A6M4IV51"/>
<protein>
    <submittedName>
        <fullName evidence="3">Uncharacterized protein</fullName>
    </submittedName>
</protein>
<evidence type="ECO:0000313" key="3">
    <source>
        <dbReference type="EMBL" id="QJR36061.1"/>
    </source>
</evidence>
<dbReference type="RefSeq" id="WP_171225494.1">
    <property type="nucleotide sequence ID" value="NZ_CP053085.1"/>
</dbReference>
<gene>
    <name evidence="3" type="ORF">HKW67_11345</name>
</gene>
<evidence type="ECO:0000313" key="4">
    <source>
        <dbReference type="Proteomes" id="UP000500938"/>
    </source>
</evidence>
<keyword evidence="1" id="KW-1133">Transmembrane helix</keyword>
<proteinExistence type="predicted"/>
<organism evidence="3 4">
    <name type="scientific">Gemmatimonas groenlandica</name>
    <dbReference type="NCBI Taxonomy" id="2732249"/>
    <lineage>
        <taxon>Bacteria</taxon>
        <taxon>Pseudomonadati</taxon>
        <taxon>Gemmatimonadota</taxon>
        <taxon>Gemmatimonadia</taxon>
        <taxon>Gemmatimonadales</taxon>
        <taxon>Gemmatimonadaceae</taxon>
        <taxon>Gemmatimonas</taxon>
    </lineage>
</organism>
<feature type="transmembrane region" description="Helical" evidence="1">
    <location>
        <begin position="47"/>
        <end position="66"/>
    </location>
</feature>